<name>A0A8S5V8T1_9CAUD</name>
<accession>A0A8S5V8T1</accession>
<proteinExistence type="predicted"/>
<dbReference type="EMBL" id="BK016224">
    <property type="protein sequence ID" value="DAG03178.1"/>
    <property type="molecule type" value="Genomic_DNA"/>
</dbReference>
<evidence type="ECO:0000313" key="1">
    <source>
        <dbReference type="EMBL" id="DAG03178.1"/>
    </source>
</evidence>
<sequence>MKRLKLLAVLLLELLALGVVLAVMALAWIVHGVYRVTMAAENGLYGLEHALAWLVRDLCSTARGWMKWALR</sequence>
<reference evidence="1" key="1">
    <citation type="journal article" date="2021" name="Proc. Natl. Acad. Sci. U.S.A.">
        <title>A Catalog of Tens of Thousands of Viruses from Human Metagenomes Reveals Hidden Associations with Chronic Diseases.</title>
        <authorList>
            <person name="Tisza M.J."/>
            <person name="Buck C.B."/>
        </authorList>
    </citation>
    <scope>NUCLEOTIDE SEQUENCE</scope>
    <source>
        <strain evidence="1">CtCpR1</strain>
    </source>
</reference>
<organism evidence="1">
    <name type="scientific">Caudovirales sp. ctCpR1</name>
    <dbReference type="NCBI Taxonomy" id="2825760"/>
    <lineage>
        <taxon>Viruses</taxon>
        <taxon>Duplodnaviria</taxon>
        <taxon>Heunggongvirae</taxon>
        <taxon>Uroviricota</taxon>
        <taxon>Caudoviricetes</taxon>
    </lineage>
</organism>
<protein>
    <submittedName>
        <fullName evidence="1">Uncharacterized protein</fullName>
    </submittedName>
</protein>